<dbReference type="OrthoDB" id="278300at2759"/>
<evidence type="ECO:0000256" key="8">
    <source>
        <dbReference type="SAM" id="MobiDB-lite"/>
    </source>
</evidence>
<dbReference type="PANTHER" id="PTHR13563">
    <property type="entry name" value="TRNA (GUANINE-9-) METHYLTRANSFERASE"/>
    <property type="match status" value="1"/>
</dbReference>
<evidence type="ECO:0000256" key="2">
    <source>
        <dbReference type="ARBA" id="ARBA00022603"/>
    </source>
</evidence>
<dbReference type="InterPro" id="IPR016653">
    <property type="entry name" value="TRM10/TRM10A"/>
</dbReference>
<dbReference type="InterPro" id="IPR038459">
    <property type="entry name" value="MT_TRM10-typ_sf"/>
</dbReference>
<evidence type="ECO:0000313" key="10">
    <source>
        <dbReference type="EMBL" id="KAF7272275.1"/>
    </source>
</evidence>
<dbReference type="EMBL" id="JAACXV010013795">
    <property type="protein sequence ID" value="KAF7272275.1"/>
    <property type="molecule type" value="Genomic_DNA"/>
</dbReference>
<dbReference type="GO" id="GO:0000049">
    <property type="term" value="F:tRNA binding"/>
    <property type="evidence" value="ECO:0007669"/>
    <property type="project" value="TreeGrafter"/>
</dbReference>
<organism evidence="10 11">
    <name type="scientific">Rhynchophorus ferrugineus</name>
    <name type="common">Red palm weevil</name>
    <name type="synonym">Curculio ferrugineus</name>
    <dbReference type="NCBI Taxonomy" id="354439"/>
    <lineage>
        <taxon>Eukaryota</taxon>
        <taxon>Metazoa</taxon>
        <taxon>Ecdysozoa</taxon>
        <taxon>Arthropoda</taxon>
        <taxon>Hexapoda</taxon>
        <taxon>Insecta</taxon>
        <taxon>Pterygota</taxon>
        <taxon>Neoptera</taxon>
        <taxon>Endopterygota</taxon>
        <taxon>Coleoptera</taxon>
        <taxon>Polyphaga</taxon>
        <taxon>Cucujiformia</taxon>
        <taxon>Curculionidae</taxon>
        <taxon>Dryophthorinae</taxon>
        <taxon>Rhynchophorus</taxon>
    </lineage>
</organism>
<feature type="binding site" evidence="7">
    <location>
        <position position="225"/>
    </location>
    <ligand>
        <name>S-adenosyl-L-methionine</name>
        <dbReference type="ChEBI" id="CHEBI:59789"/>
    </ligand>
</feature>
<keyword evidence="2" id="KW-0489">Methyltransferase</keyword>
<protein>
    <recommendedName>
        <fullName evidence="1">tRNA (guanine(9)-N(1))-methyltransferase</fullName>
        <ecNumber evidence="1">2.1.1.221</ecNumber>
    </recommendedName>
</protein>
<keyword evidence="4" id="KW-0949">S-adenosyl-L-methionine</keyword>
<dbReference type="PROSITE" id="PS51675">
    <property type="entry name" value="SAM_MT_TRM10"/>
    <property type="match status" value="1"/>
</dbReference>
<evidence type="ECO:0000256" key="3">
    <source>
        <dbReference type="ARBA" id="ARBA00022679"/>
    </source>
</evidence>
<dbReference type="Gene3D" id="3.40.1280.30">
    <property type="match status" value="1"/>
</dbReference>
<dbReference type="PIRSF" id="PIRSF016323">
    <property type="entry name" value="tRNA_m1G_mtfrase_met"/>
    <property type="match status" value="1"/>
</dbReference>
<dbReference type="PANTHER" id="PTHR13563:SF13">
    <property type="entry name" value="TRNA METHYLTRANSFERASE 10 HOMOLOG A"/>
    <property type="match status" value="1"/>
</dbReference>
<dbReference type="GO" id="GO:0005654">
    <property type="term" value="C:nucleoplasm"/>
    <property type="evidence" value="ECO:0007669"/>
    <property type="project" value="TreeGrafter"/>
</dbReference>
<dbReference type="EC" id="2.1.1.221" evidence="1"/>
<proteinExistence type="predicted"/>
<dbReference type="FunFam" id="3.40.1280.30:FF:000001">
    <property type="entry name" value="tRNA methyltransferase 10 homolog A"/>
    <property type="match status" value="1"/>
</dbReference>
<feature type="binding site" evidence="7">
    <location>
        <position position="239"/>
    </location>
    <ligand>
        <name>S-adenosyl-L-methionine</name>
        <dbReference type="ChEBI" id="CHEBI:59789"/>
    </ligand>
</feature>
<name>A0A834I6E1_RHYFE</name>
<feature type="binding site" evidence="7">
    <location>
        <position position="213"/>
    </location>
    <ligand>
        <name>S-adenosyl-L-methionine</name>
        <dbReference type="ChEBI" id="CHEBI:59789"/>
    </ligand>
</feature>
<feature type="domain" description="SAM-dependent MTase TRM10-type" evidence="9">
    <location>
        <begin position="93"/>
        <end position="286"/>
    </location>
</feature>
<evidence type="ECO:0000259" key="9">
    <source>
        <dbReference type="PROSITE" id="PS51675"/>
    </source>
</evidence>
<feature type="binding site" evidence="7">
    <location>
        <position position="193"/>
    </location>
    <ligand>
        <name>S-adenosyl-L-methionine</name>
        <dbReference type="ChEBI" id="CHEBI:59789"/>
    </ligand>
</feature>
<comment type="caution">
    <text evidence="10">The sequence shown here is derived from an EMBL/GenBank/DDBJ whole genome shotgun (WGS) entry which is preliminary data.</text>
</comment>
<evidence type="ECO:0000256" key="7">
    <source>
        <dbReference type="PIRSR" id="PIRSR016323-2"/>
    </source>
</evidence>
<evidence type="ECO:0000313" key="11">
    <source>
        <dbReference type="Proteomes" id="UP000625711"/>
    </source>
</evidence>
<feature type="active site" description="Proton acceptor" evidence="6">
    <location>
        <position position="217"/>
    </location>
</feature>
<evidence type="ECO:0000256" key="6">
    <source>
        <dbReference type="PIRSR" id="PIRSR016323-1"/>
    </source>
</evidence>
<sequence>MSDITNSNDKMGGNVIENRSELNNSESRSTLHQESGIETFNGVSINELTKRQMKKYQKFLKWQQVKKEKRSKEKEKMKEKRRFAKLNNIKLGPSRKELKKCKMEKSPCKISVCIDLSFDDLMIDKDMAKTVKQILRVYTENRRAKAPLQLHLTSFKGRNKSEMERHHGYENWDMNFHESHYLDIFSKDCLVYLTSDSDNVIQKLEDNKVYIIGGLVDHNGHKGICYKKAVEEGISHGQLPIGEYFKLKQRKVLTINQVFEILVRVSEGKSFKEALQSVLPKRKEVVLMKNEDDTGEQTIQNHEDI</sequence>
<dbReference type="InterPro" id="IPR007356">
    <property type="entry name" value="tRNA_m1G_MeTrfase_euk"/>
</dbReference>
<dbReference type="InterPro" id="IPR028564">
    <property type="entry name" value="MT_TRM10-typ"/>
</dbReference>
<gene>
    <name evidence="10" type="ORF">GWI33_014934</name>
</gene>
<feature type="region of interest" description="Disordered" evidence="8">
    <location>
        <begin position="1"/>
        <end position="36"/>
    </location>
</feature>
<dbReference type="GO" id="GO:0052905">
    <property type="term" value="F:tRNA (guanosine(9)-N1)-methyltransferase activity"/>
    <property type="evidence" value="ECO:0007669"/>
    <property type="project" value="UniProtKB-EC"/>
</dbReference>
<evidence type="ECO:0000256" key="1">
    <source>
        <dbReference type="ARBA" id="ARBA00012797"/>
    </source>
</evidence>
<keyword evidence="11" id="KW-1185">Reference proteome</keyword>
<dbReference type="GO" id="GO:0002939">
    <property type="term" value="P:tRNA N1-guanine methylation"/>
    <property type="evidence" value="ECO:0007669"/>
    <property type="project" value="TreeGrafter"/>
</dbReference>
<keyword evidence="3" id="KW-0808">Transferase</keyword>
<accession>A0A834I6E1</accession>
<evidence type="ECO:0000256" key="4">
    <source>
        <dbReference type="ARBA" id="ARBA00022691"/>
    </source>
</evidence>
<comment type="catalytic activity">
    <reaction evidence="5">
        <text>guanosine(9) in tRNA + S-adenosyl-L-methionine = N(1)-methylguanosine(9) in tRNA + S-adenosyl-L-homocysteine + H(+)</text>
        <dbReference type="Rhea" id="RHEA:43156"/>
        <dbReference type="Rhea" id="RHEA-COMP:10367"/>
        <dbReference type="Rhea" id="RHEA-COMP:10368"/>
        <dbReference type="ChEBI" id="CHEBI:15378"/>
        <dbReference type="ChEBI" id="CHEBI:57856"/>
        <dbReference type="ChEBI" id="CHEBI:59789"/>
        <dbReference type="ChEBI" id="CHEBI:73542"/>
        <dbReference type="ChEBI" id="CHEBI:74269"/>
        <dbReference type="EC" id="2.1.1.221"/>
    </reaction>
</comment>
<reference evidence="10" key="1">
    <citation type="submission" date="2020-08" db="EMBL/GenBank/DDBJ databases">
        <title>Genome sequencing and assembly of the red palm weevil Rhynchophorus ferrugineus.</title>
        <authorList>
            <person name="Dias G.B."/>
            <person name="Bergman C.M."/>
            <person name="Manee M."/>
        </authorList>
    </citation>
    <scope>NUCLEOTIDE SEQUENCE</scope>
    <source>
        <strain evidence="10">AA-2017</strain>
        <tissue evidence="10">Whole larva</tissue>
    </source>
</reference>
<evidence type="ECO:0000256" key="5">
    <source>
        <dbReference type="ARBA" id="ARBA00048434"/>
    </source>
</evidence>
<dbReference type="AlphaFoldDB" id="A0A834I6E1"/>
<dbReference type="Proteomes" id="UP000625711">
    <property type="component" value="Unassembled WGS sequence"/>
</dbReference>
<dbReference type="CDD" id="cd18101">
    <property type="entry name" value="Trm10euk_A"/>
    <property type="match status" value="1"/>
</dbReference>